<reference evidence="2 3" key="1">
    <citation type="submission" date="2021-06" db="EMBL/GenBank/DDBJ databases">
        <authorList>
            <person name="Kallberg Y."/>
            <person name="Tangrot J."/>
            <person name="Rosling A."/>
        </authorList>
    </citation>
    <scope>NUCLEOTIDE SEQUENCE [LARGE SCALE GENOMIC DNA]</scope>
    <source>
        <strain evidence="2 3">120-4 pot B 10/14</strain>
    </source>
</reference>
<dbReference type="Pfam" id="PF03184">
    <property type="entry name" value="DDE_1"/>
    <property type="match status" value="1"/>
</dbReference>
<protein>
    <submittedName>
        <fullName evidence="2">11443_t:CDS:1</fullName>
    </submittedName>
</protein>
<evidence type="ECO:0000259" key="1">
    <source>
        <dbReference type="Pfam" id="PF03184"/>
    </source>
</evidence>
<dbReference type="EMBL" id="CAJVQB010049831">
    <property type="protein sequence ID" value="CAG8834645.1"/>
    <property type="molecule type" value="Genomic_DNA"/>
</dbReference>
<organism evidence="2 3">
    <name type="scientific">Gigaspora margarita</name>
    <dbReference type="NCBI Taxonomy" id="4874"/>
    <lineage>
        <taxon>Eukaryota</taxon>
        <taxon>Fungi</taxon>
        <taxon>Fungi incertae sedis</taxon>
        <taxon>Mucoromycota</taxon>
        <taxon>Glomeromycotina</taxon>
        <taxon>Glomeromycetes</taxon>
        <taxon>Diversisporales</taxon>
        <taxon>Gigasporaceae</taxon>
        <taxon>Gigaspora</taxon>
    </lineage>
</organism>
<evidence type="ECO:0000313" key="3">
    <source>
        <dbReference type="Proteomes" id="UP000789901"/>
    </source>
</evidence>
<comment type="caution">
    <text evidence="2">The sequence shown here is derived from an EMBL/GenBank/DDBJ whole genome shotgun (WGS) entry which is preliminary data.</text>
</comment>
<name>A0ABN7WKK4_GIGMA</name>
<feature type="domain" description="DDE-1" evidence="1">
    <location>
        <begin position="78"/>
        <end position="151"/>
    </location>
</feature>
<sequence length="218" mass="25529">MSSNKRKEKTILSNQQRKEVIAFKKTNLNISHVDLVDWVKKNMGLDVHLFTIGRLIKNKDNIKDNLLAKRQKTAQYPNFENLLLDVIYESSDNAWMIILFQNWFKAFDLKIAGCKTLLLMDGTKVHSYSNLNLQNTTIHIYLPYTTSQLFEDIEALYFRNMIDLEEYINYPEESEEIVNLSTNLELENDSNEDDDSTEIYRAKHNEALSSLQKAIRKL</sequence>
<proteinExistence type="predicted"/>
<evidence type="ECO:0000313" key="2">
    <source>
        <dbReference type="EMBL" id="CAG8834645.1"/>
    </source>
</evidence>
<dbReference type="InterPro" id="IPR004875">
    <property type="entry name" value="DDE_SF_endonuclease_dom"/>
</dbReference>
<gene>
    <name evidence="2" type="ORF">GMARGA_LOCUS32163</name>
</gene>
<accession>A0ABN7WKK4</accession>
<dbReference type="Proteomes" id="UP000789901">
    <property type="component" value="Unassembled WGS sequence"/>
</dbReference>
<keyword evidence="3" id="KW-1185">Reference proteome</keyword>